<organism evidence="15 16">
    <name type="scientific">Archangium lansingense</name>
    <dbReference type="NCBI Taxonomy" id="2995310"/>
    <lineage>
        <taxon>Bacteria</taxon>
        <taxon>Pseudomonadati</taxon>
        <taxon>Myxococcota</taxon>
        <taxon>Myxococcia</taxon>
        <taxon>Myxococcales</taxon>
        <taxon>Cystobacterineae</taxon>
        <taxon>Archangiaceae</taxon>
        <taxon>Archangium</taxon>
    </lineage>
</organism>
<keyword evidence="7" id="KW-0479">Metal-binding</keyword>
<evidence type="ECO:0000256" key="8">
    <source>
        <dbReference type="ARBA" id="ARBA00022729"/>
    </source>
</evidence>
<protein>
    <recommendedName>
        <fullName evidence="4">microbial collagenase</fullName>
        <ecNumber evidence="4">3.4.24.3</ecNumber>
    </recommendedName>
</protein>
<dbReference type="Pfam" id="PF01752">
    <property type="entry name" value="Peptidase_M9"/>
    <property type="match status" value="1"/>
</dbReference>
<evidence type="ECO:0000256" key="6">
    <source>
        <dbReference type="ARBA" id="ARBA00022670"/>
    </source>
</evidence>
<keyword evidence="6" id="KW-0645">Protease</keyword>
<dbReference type="InterPro" id="IPR013661">
    <property type="entry name" value="Peptidase_M9_N_dom"/>
</dbReference>
<comment type="cofactor">
    <cofactor evidence="2">
        <name>Zn(2+)</name>
        <dbReference type="ChEBI" id="CHEBI:29105"/>
    </cofactor>
</comment>
<sequence length="680" mass="75029">MSPEQMREARTPPSSKSALLAACDTGAFASASGTALVTLVKGSAVDCVNTLFGLTGTRAGQVFAESKMVTIANALTSSAQQYPGNNSGSALQLILFLRAGYYVQYYHSEDVGSYGTALKTAIRPALAAFVANSHFQDVNDTHGEVLSEFVTLIDSASENALHLGTFQSILDRFNDGFLSSWGMRGAAHNVFVGLFRGHYNSDFVALVQQEPSIVDTLSGFISRNEHLLGTDYQYFQVNAVRELSRFLQYPGTLQNKVRPKVKAILAGHAMTGPGAGMWVGAAEMAEYYDGSNCAYYGICNFRPALEQAVLTVSHPCGSTLRMRAQDMGTTELNQSCAQLATEETYFHDKLKSRRVPVANDNNVALEMVIFNSSQDYQTYAGVLFGIDTNNGGMYLEGDPATPGNQARFIAYEAEWVRPQFKIWNLEHEYIHYLDGRFDMKGDFGASTSQPTIWWIEGLAEYISKKDNNTEAVSIGASKSMQLSQLFRNDYNSGVERIYYWGYLSVRFMFERHGDQVDTMLAHFRGGDYTAYRQYLDGLGTTHDAEFHEWIGCVATAADPRTCANPSPSPGVPCTDPNSMVLGNGCYRGGLASGDVLYFYLWVPSGAHNLRFQMSGGTGNADMYIRAIHWPTSTTYDYRPYLPDNEETVDISNPAAGNWFHVMLHARSPFSGVRLEARFDE</sequence>
<evidence type="ECO:0000256" key="10">
    <source>
        <dbReference type="ARBA" id="ARBA00022833"/>
    </source>
</evidence>
<evidence type="ECO:0000256" key="9">
    <source>
        <dbReference type="ARBA" id="ARBA00022801"/>
    </source>
</evidence>
<dbReference type="InterPro" id="IPR007280">
    <property type="entry name" value="Peptidase_C_arc/bac"/>
</dbReference>
<gene>
    <name evidence="15" type="ORF">OV287_35810</name>
</gene>
<feature type="domain" description="Peptidase M9 collagenase N-terminal" evidence="14">
    <location>
        <begin position="23"/>
        <end position="204"/>
    </location>
</feature>
<dbReference type="PRINTS" id="PR00931">
    <property type="entry name" value="MICOLLPTASE"/>
</dbReference>
<keyword evidence="9" id="KW-0378">Hydrolase</keyword>
<keyword evidence="10" id="KW-0862">Zinc</keyword>
<dbReference type="EMBL" id="JAPNKA010000001">
    <property type="protein sequence ID" value="MCY1079835.1"/>
    <property type="molecule type" value="Genomic_DNA"/>
</dbReference>
<accession>A0ABT4ADW5</accession>
<comment type="subcellular location">
    <subcellularLocation>
        <location evidence="3">Secreted</location>
    </subcellularLocation>
</comment>
<dbReference type="PANTHER" id="PTHR13062:SF9">
    <property type="entry name" value="MICROBIAL COLLAGENASE"/>
    <property type="match status" value="1"/>
</dbReference>
<evidence type="ECO:0000256" key="4">
    <source>
        <dbReference type="ARBA" id="ARBA00012653"/>
    </source>
</evidence>
<dbReference type="EC" id="3.4.24.3" evidence="4"/>
<evidence type="ECO:0000259" key="13">
    <source>
        <dbReference type="Pfam" id="PF04151"/>
    </source>
</evidence>
<evidence type="ECO:0000256" key="2">
    <source>
        <dbReference type="ARBA" id="ARBA00001947"/>
    </source>
</evidence>
<keyword evidence="8" id="KW-0732">Signal</keyword>
<comment type="catalytic activity">
    <reaction evidence="1">
        <text>Digestion of native collagen in the triple helical region at Xaa-|-Gly bonds. With synthetic peptides, a preference is shown for Gly at P3 and P1', Pro and Ala at P2 and P2', and hydroxyproline, Ala or Arg at P3'.</text>
        <dbReference type="EC" id="3.4.24.3"/>
    </reaction>
</comment>
<evidence type="ECO:0000256" key="7">
    <source>
        <dbReference type="ARBA" id="ARBA00022723"/>
    </source>
</evidence>
<evidence type="ECO:0000256" key="5">
    <source>
        <dbReference type="ARBA" id="ARBA00022525"/>
    </source>
</evidence>
<reference evidence="15 16" key="1">
    <citation type="submission" date="2022-11" db="EMBL/GenBank/DDBJ databases">
        <title>Minimal conservation of predation-associated metabolite biosynthetic gene clusters underscores biosynthetic potential of Myxococcota including descriptions for ten novel species: Archangium lansinium sp. nov., Myxococcus landrumus sp. nov., Nannocystis bai.</title>
        <authorList>
            <person name="Ahearne A."/>
            <person name="Stevens C."/>
            <person name="Phillips K."/>
        </authorList>
    </citation>
    <scope>NUCLEOTIDE SEQUENCE [LARGE SCALE GENOMIC DNA]</scope>
    <source>
        <strain evidence="15 16">MIWBW</strain>
    </source>
</reference>
<dbReference type="Proteomes" id="UP001207654">
    <property type="component" value="Unassembled WGS sequence"/>
</dbReference>
<evidence type="ECO:0000313" key="15">
    <source>
        <dbReference type="EMBL" id="MCY1079835.1"/>
    </source>
</evidence>
<dbReference type="RefSeq" id="WP_267538529.1">
    <property type="nucleotide sequence ID" value="NZ_JAPNKA010000001.1"/>
</dbReference>
<keyword evidence="11" id="KW-0482">Metalloprotease</keyword>
<keyword evidence="16" id="KW-1185">Reference proteome</keyword>
<comment type="caution">
    <text evidence="15">The sequence shown here is derived from an EMBL/GenBank/DDBJ whole genome shotgun (WGS) entry which is preliminary data.</text>
</comment>
<evidence type="ECO:0000259" key="14">
    <source>
        <dbReference type="Pfam" id="PF08453"/>
    </source>
</evidence>
<evidence type="ECO:0000313" key="16">
    <source>
        <dbReference type="Proteomes" id="UP001207654"/>
    </source>
</evidence>
<evidence type="ECO:0000256" key="11">
    <source>
        <dbReference type="ARBA" id="ARBA00023049"/>
    </source>
</evidence>
<keyword evidence="5" id="KW-0964">Secreted</keyword>
<dbReference type="Gene3D" id="2.60.120.380">
    <property type="match status" value="1"/>
</dbReference>
<dbReference type="Pfam" id="PF08453">
    <property type="entry name" value="Peptidase_M9_N"/>
    <property type="match status" value="1"/>
</dbReference>
<dbReference type="InterPro" id="IPR002169">
    <property type="entry name" value="Peptidase_M9A/M9B"/>
</dbReference>
<feature type="domain" description="Peptidase C-terminal archaeal/bacterial" evidence="13">
    <location>
        <begin position="594"/>
        <end position="659"/>
    </location>
</feature>
<evidence type="ECO:0000256" key="12">
    <source>
        <dbReference type="ARBA" id="ARBA00023145"/>
    </source>
</evidence>
<dbReference type="Gene3D" id="1.10.390.20">
    <property type="match status" value="1"/>
</dbReference>
<keyword evidence="12" id="KW-0865">Zymogen</keyword>
<dbReference type="Gene3D" id="3.40.30.160">
    <property type="entry name" value="Collagenase ColT, N-terminal domain"/>
    <property type="match status" value="1"/>
</dbReference>
<dbReference type="Pfam" id="PF04151">
    <property type="entry name" value="PPC"/>
    <property type="match status" value="1"/>
</dbReference>
<proteinExistence type="predicted"/>
<dbReference type="PANTHER" id="PTHR13062">
    <property type="entry name" value="COLLAGENASE"/>
    <property type="match status" value="1"/>
</dbReference>
<evidence type="ECO:0000256" key="3">
    <source>
        <dbReference type="ARBA" id="ARBA00004613"/>
    </source>
</evidence>
<name>A0ABT4ADW5_9BACT</name>
<evidence type="ECO:0000256" key="1">
    <source>
        <dbReference type="ARBA" id="ARBA00000424"/>
    </source>
</evidence>